<name>A0A7X9RQC2_9BACT</name>
<dbReference type="EMBL" id="JABANE010000002">
    <property type="protein sequence ID" value="NME66618.1"/>
    <property type="molecule type" value="Genomic_DNA"/>
</dbReference>
<reference evidence="1 2" key="1">
    <citation type="submission" date="2020-04" db="EMBL/GenBank/DDBJ databases">
        <title>Flammeovirga sp. SR4, a novel species isolated from seawater.</title>
        <authorList>
            <person name="Wang X."/>
        </authorList>
    </citation>
    <scope>NUCLEOTIDE SEQUENCE [LARGE SCALE GENOMIC DNA]</scope>
    <source>
        <strain evidence="1 2">ATCC 23126</strain>
    </source>
</reference>
<protein>
    <submittedName>
        <fullName evidence="1">Uncharacterized protein</fullName>
    </submittedName>
</protein>
<dbReference type="RefSeq" id="WP_169654364.1">
    <property type="nucleotide sequence ID" value="NZ_JABANE010000002.1"/>
</dbReference>
<dbReference type="AlphaFoldDB" id="A0A7X9RQC2"/>
<keyword evidence="2" id="KW-1185">Reference proteome</keyword>
<evidence type="ECO:0000313" key="1">
    <source>
        <dbReference type="EMBL" id="NME66618.1"/>
    </source>
</evidence>
<accession>A0A7X9RQC2</accession>
<organism evidence="1 2">
    <name type="scientific">Flammeovirga aprica JL-4</name>
    <dbReference type="NCBI Taxonomy" id="694437"/>
    <lineage>
        <taxon>Bacteria</taxon>
        <taxon>Pseudomonadati</taxon>
        <taxon>Bacteroidota</taxon>
        <taxon>Cytophagia</taxon>
        <taxon>Cytophagales</taxon>
        <taxon>Flammeovirgaceae</taxon>
        <taxon>Flammeovirga</taxon>
    </lineage>
</organism>
<sequence>MKQLIKNIDDFYLIVSETSYGLKLKQLLNGYEAEGFVLEALFIHYQSQEKFVIDINEQIQRVCLLIDDYKKGLKIFTLNQ</sequence>
<dbReference type="Proteomes" id="UP000576082">
    <property type="component" value="Unassembled WGS sequence"/>
</dbReference>
<comment type="caution">
    <text evidence="1">The sequence shown here is derived from an EMBL/GenBank/DDBJ whole genome shotgun (WGS) entry which is preliminary data.</text>
</comment>
<proteinExistence type="predicted"/>
<evidence type="ECO:0000313" key="2">
    <source>
        <dbReference type="Proteomes" id="UP000576082"/>
    </source>
</evidence>
<gene>
    <name evidence="1" type="ORF">HHU12_01455</name>
</gene>